<dbReference type="SMART" id="SM00247">
    <property type="entry name" value="XTALbg"/>
    <property type="match status" value="1"/>
</dbReference>
<gene>
    <name evidence="5" type="ORF">SKAU_G00320220</name>
</gene>
<dbReference type="Proteomes" id="UP001152622">
    <property type="component" value="Chromosome 14"/>
</dbReference>
<evidence type="ECO:0000313" key="6">
    <source>
        <dbReference type="Proteomes" id="UP001152622"/>
    </source>
</evidence>
<dbReference type="InterPro" id="IPR011024">
    <property type="entry name" value="G_crystallin-like"/>
</dbReference>
<sequence>MVLITAVRDRASVPETAHLPHTPQSIMSAGGEKSSKPCSQPDGKTGQGKKSEMGMTSYKMCVFDQENFQGRCIEIGGECMNVCDMGMDRVRSLRVDCGPFVGYEQMNMCGEMYILEKENTRAGTHGATATRTTSCCPLDLSEWYCPH</sequence>
<feature type="region of interest" description="Disordered" evidence="3">
    <location>
        <begin position="14"/>
        <end position="51"/>
    </location>
</feature>
<dbReference type="InterPro" id="IPR050252">
    <property type="entry name" value="Beta/Gamma-Crystallin"/>
</dbReference>
<dbReference type="PANTHER" id="PTHR11818:SF55">
    <property type="entry name" value="BETA-CRYSTALLIN B1-RELATED"/>
    <property type="match status" value="1"/>
</dbReference>
<dbReference type="Gene3D" id="2.60.20.10">
    <property type="entry name" value="Crystallins"/>
    <property type="match status" value="1"/>
</dbReference>
<dbReference type="GO" id="GO:0007601">
    <property type="term" value="P:visual perception"/>
    <property type="evidence" value="ECO:0007669"/>
    <property type="project" value="TreeGrafter"/>
</dbReference>
<dbReference type="PANTHER" id="PTHR11818">
    <property type="entry name" value="BETA/GAMMA CRYSTALLIN"/>
    <property type="match status" value="1"/>
</dbReference>
<dbReference type="PROSITE" id="PS50915">
    <property type="entry name" value="CRYSTALLIN_BETA_GAMMA"/>
    <property type="match status" value="1"/>
</dbReference>
<dbReference type="EMBL" id="JAINUF010000014">
    <property type="protein sequence ID" value="KAJ8342094.1"/>
    <property type="molecule type" value="Genomic_DNA"/>
</dbReference>
<evidence type="ECO:0000259" key="4">
    <source>
        <dbReference type="PROSITE" id="PS50915"/>
    </source>
</evidence>
<organism evidence="5 6">
    <name type="scientific">Synaphobranchus kaupii</name>
    <name type="common">Kaup's arrowtooth eel</name>
    <dbReference type="NCBI Taxonomy" id="118154"/>
    <lineage>
        <taxon>Eukaryota</taxon>
        <taxon>Metazoa</taxon>
        <taxon>Chordata</taxon>
        <taxon>Craniata</taxon>
        <taxon>Vertebrata</taxon>
        <taxon>Euteleostomi</taxon>
        <taxon>Actinopterygii</taxon>
        <taxon>Neopterygii</taxon>
        <taxon>Teleostei</taxon>
        <taxon>Anguilliformes</taxon>
        <taxon>Synaphobranchidae</taxon>
        <taxon>Synaphobranchus</taxon>
    </lineage>
</organism>
<dbReference type="Pfam" id="PF00030">
    <property type="entry name" value="Crystall"/>
    <property type="match status" value="1"/>
</dbReference>
<evidence type="ECO:0000256" key="2">
    <source>
        <dbReference type="ARBA" id="ARBA00022737"/>
    </source>
</evidence>
<dbReference type="AlphaFoldDB" id="A0A9Q1ENK5"/>
<comment type="caution">
    <text evidence="5">The sequence shown here is derived from an EMBL/GenBank/DDBJ whole genome shotgun (WGS) entry which is preliminary data.</text>
</comment>
<name>A0A9Q1ENK5_SYNKA</name>
<protein>
    <recommendedName>
        <fullName evidence="4">Beta/gamma crystallin 'Greek key' domain-containing protein</fullName>
    </recommendedName>
</protein>
<proteinExistence type="inferred from homology"/>
<evidence type="ECO:0000256" key="1">
    <source>
        <dbReference type="ARBA" id="ARBA00009646"/>
    </source>
</evidence>
<keyword evidence="6" id="KW-1185">Reference proteome</keyword>
<dbReference type="GO" id="GO:0005212">
    <property type="term" value="F:structural constituent of eye lens"/>
    <property type="evidence" value="ECO:0007669"/>
    <property type="project" value="TreeGrafter"/>
</dbReference>
<dbReference type="InterPro" id="IPR001064">
    <property type="entry name" value="Beta/gamma_crystallin"/>
</dbReference>
<feature type="domain" description="Beta/gamma crystallin 'Greek key'" evidence="4">
    <location>
        <begin position="58"/>
        <end position="97"/>
    </location>
</feature>
<evidence type="ECO:0000313" key="5">
    <source>
        <dbReference type="EMBL" id="KAJ8342094.1"/>
    </source>
</evidence>
<dbReference type="SUPFAM" id="SSF49695">
    <property type="entry name" value="gamma-Crystallin-like"/>
    <property type="match status" value="1"/>
</dbReference>
<reference evidence="5" key="1">
    <citation type="journal article" date="2023" name="Science">
        <title>Genome structures resolve the early diversification of teleost fishes.</title>
        <authorList>
            <person name="Parey E."/>
            <person name="Louis A."/>
            <person name="Montfort J."/>
            <person name="Bouchez O."/>
            <person name="Roques C."/>
            <person name="Iampietro C."/>
            <person name="Lluch J."/>
            <person name="Castinel A."/>
            <person name="Donnadieu C."/>
            <person name="Desvignes T."/>
            <person name="Floi Bucao C."/>
            <person name="Jouanno E."/>
            <person name="Wen M."/>
            <person name="Mejri S."/>
            <person name="Dirks R."/>
            <person name="Jansen H."/>
            <person name="Henkel C."/>
            <person name="Chen W.J."/>
            <person name="Zahm M."/>
            <person name="Cabau C."/>
            <person name="Klopp C."/>
            <person name="Thompson A.W."/>
            <person name="Robinson-Rechavi M."/>
            <person name="Braasch I."/>
            <person name="Lecointre G."/>
            <person name="Bobe J."/>
            <person name="Postlethwait J.H."/>
            <person name="Berthelot C."/>
            <person name="Roest Crollius H."/>
            <person name="Guiguen Y."/>
        </authorList>
    </citation>
    <scope>NUCLEOTIDE SEQUENCE</scope>
    <source>
        <strain evidence="5">WJC10195</strain>
    </source>
</reference>
<accession>A0A9Q1ENK5</accession>
<dbReference type="OrthoDB" id="8701124at2759"/>
<comment type="similarity">
    <text evidence="1">Belongs to the beta/gamma-crystallin family.</text>
</comment>
<dbReference type="GO" id="GO:0002088">
    <property type="term" value="P:lens development in camera-type eye"/>
    <property type="evidence" value="ECO:0007669"/>
    <property type="project" value="TreeGrafter"/>
</dbReference>
<evidence type="ECO:0000256" key="3">
    <source>
        <dbReference type="SAM" id="MobiDB-lite"/>
    </source>
</evidence>
<keyword evidence="2" id="KW-0677">Repeat</keyword>